<evidence type="ECO:0000313" key="2">
    <source>
        <dbReference type="Proteomes" id="UP000814140"/>
    </source>
</evidence>
<evidence type="ECO:0000313" key="1">
    <source>
        <dbReference type="EMBL" id="KAI0062935.1"/>
    </source>
</evidence>
<dbReference type="EMBL" id="MU277205">
    <property type="protein sequence ID" value="KAI0062935.1"/>
    <property type="molecule type" value="Genomic_DNA"/>
</dbReference>
<gene>
    <name evidence="1" type="ORF">BV25DRAFT_1884607</name>
</gene>
<keyword evidence="2" id="KW-1185">Reference proteome</keyword>
<sequence>MAYEFTTSEPQASDSPWDDDDGVLAHTAQDSEWTKLSTNFTNAGYREGITAGKEGALQEGFDTGFALVGAPLGRELGLLRGLASALLSHLDFLPVGTVADSQREEARALVNALAPVRFSDIAPRDLEAEQHAKEHLAADGDDDDDAMDENEELAEKRRTEQLEDMMRRLDAGSGREGESRMGVEGVREVRARLEALCVAVGVDARPIWI</sequence>
<organism evidence="1 2">
    <name type="scientific">Artomyces pyxidatus</name>
    <dbReference type="NCBI Taxonomy" id="48021"/>
    <lineage>
        <taxon>Eukaryota</taxon>
        <taxon>Fungi</taxon>
        <taxon>Dikarya</taxon>
        <taxon>Basidiomycota</taxon>
        <taxon>Agaricomycotina</taxon>
        <taxon>Agaricomycetes</taxon>
        <taxon>Russulales</taxon>
        <taxon>Auriscalpiaceae</taxon>
        <taxon>Artomyces</taxon>
    </lineage>
</organism>
<reference evidence="1" key="2">
    <citation type="journal article" date="2022" name="New Phytol.">
        <title>Evolutionary transition to the ectomycorrhizal habit in the genomes of a hyperdiverse lineage of mushroom-forming fungi.</title>
        <authorList>
            <person name="Looney B."/>
            <person name="Miyauchi S."/>
            <person name="Morin E."/>
            <person name="Drula E."/>
            <person name="Courty P.E."/>
            <person name="Kohler A."/>
            <person name="Kuo A."/>
            <person name="LaButti K."/>
            <person name="Pangilinan J."/>
            <person name="Lipzen A."/>
            <person name="Riley R."/>
            <person name="Andreopoulos W."/>
            <person name="He G."/>
            <person name="Johnson J."/>
            <person name="Nolan M."/>
            <person name="Tritt A."/>
            <person name="Barry K.W."/>
            <person name="Grigoriev I.V."/>
            <person name="Nagy L.G."/>
            <person name="Hibbett D."/>
            <person name="Henrissat B."/>
            <person name="Matheny P.B."/>
            <person name="Labbe J."/>
            <person name="Martin F.M."/>
        </authorList>
    </citation>
    <scope>NUCLEOTIDE SEQUENCE</scope>
    <source>
        <strain evidence="1">HHB10654</strain>
    </source>
</reference>
<reference evidence="1" key="1">
    <citation type="submission" date="2021-03" db="EMBL/GenBank/DDBJ databases">
        <authorList>
            <consortium name="DOE Joint Genome Institute"/>
            <person name="Ahrendt S."/>
            <person name="Looney B.P."/>
            <person name="Miyauchi S."/>
            <person name="Morin E."/>
            <person name="Drula E."/>
            <person name="Courty P.E."/>
            <person name="Chicoki N."/>
            <person name="Fauchery L."/>
            <person name="Kohler A."/>
            <person name="Kuo A."/>
            <person name="Labutti K."/>
            <person name="Pangilinan J."/>
            <person name="Lipzen A."/>
            <person name="Riley R."/>
            <person name="Andreopoulos W."/>
            <person name="He G."/>
            <person name="Johnson J."/>
            <person name="Barry K.W."/>
            <person name="Grigoriev I.V."/>
            <person name="Nagy L."/>
            <person name="Hibbett D."/>
            <person name="Henrissat B."/>
            <person name="Matheny P.B."/>
            <person name="Labbe J."/>
            <person name="Martin F."/>
        </authorList>
    </citation>
    <scope>NUCLEOTIDE SEQUENCE</scope>
    <source>
        <strain evidence="1">HHB10654</strain>
    </source>
</reference>
<comment type="caution">
    <text evidence="1">The sequence shown here is derived from an EMBL/GenBank/DDBJ whole genome shotgun (WGS) entry which is preliminary data.</text>
</comment>
<accession>A0ACB8T3Y2</accession>
<name>A0ACB8T3Y2_9AGAM</name>
<proteinExistence type="predicted"/>
<dbReference type="Proteomes" id="UP000814140">
    <property type="component" value="Unassembled WGS sequence"/>
</dbReference>
<protein>
    <submittedName>
        <fullName evidence="1">Uncharacterized protein</fullName>
    </submittedName>
</protein>